<protein>
    <submittedName>
        <fullName evidence="8">Histidine kinase</fullName>
    </submittedName>
</protein>
<organism evidence="8 9">
    <name type="scientific">Denitratisoma oestradiolicum</name>
    <dbReference type="NCBI Taxonomy" id="311182"/>
    <lineage>
        <taxon>Bacteria</taxon>
        <taxon>Pseudomonadati</taxon>
        <taxon>Pseudomonadota</taxon>
        <taxon>Betaproteobacteria</taxon>
        <taxon>Nitrosomonadales</taxon>
        <taxon>Sterolibacteriaceae</taxon>
        <taxon>Denitratisoma</taxon>
    </lineage>
</organism>
<dbReference type="InterPro" id="IPR035965">
    <property type="entry name" value="PAS-like_dom_sf"/>
</dbReference>
<feature type="domain" description="Histidine kinase" evidence="5">
    <location>
        <begin position="205"/>
        <end position="397"/>
    </location>
</feature>
<dbReference type="Proteomes" id="UP000515733">
    <property type="component" value="Chromosome"/>
</dbReference>
<gene>
    <name evidence="8" type="ORF">DENOEST_0706</name>
</gene>
<keyword evidence="1" id="KW-0808">Transferase</keyword>
<dbReference type="SUPFAM" id="SSF55874">
    <property type="entry name" value="ATPase domain of HSP90 chaperone/DNA topoisomerase II/histidine kinase"/>
    <property type="match status" value="1"/>
</dbReference>
<keyword evidence="9" id="KW-1185">Reference proteome</keyword>
<dbReference type="PANTHER" id="PTHR24421:SF59">
    <property type="entry name" value="OXYGEN SENSOR HISTIDINE KINASE NREB"/>
    <property type="match status" value="1"/>
</dbReference>
<dbReference type="GO" id="GO:0046983">
    <property type="term" value="F:protein dimerization activity"/>
    <property type="evidence" value="ECO:0007669"/>
    <property type="project" value="InterPro"/>
</dbReference>
<evidence type="ECO:0000259" key="7">
    <source>
        <dbReference type="PROSITE" id="PS50113"/>
    </source>
</evidence>
<dbReference type="SUPFAM" id="SSF55785">
    <property type="entry name" value="PYP-like sensor domain (PAS domain)"/>
    <property type="match status" value="1"/>
</dbReference>
<evidence type="ECO:0000256" key="1">
    <source>
        <dbReference type="ARBA" id="ARBA00022679"/>
    </source>
</evidence>
<evidence type="ECO:0000256" key="4">
    <source>
        <dbReference type="SAM" id="Coils"/>
    </source>
</evidence>
<dbReference type="NCBIfam" id="TIGR00229">
    <property type="entry name" value="sensory_box"/>
    <property type="match status" value="1"/>
</dbReference>
<feature type="domain" description="PAS" evidence="6">
    <location>
        <begin position="48"/>
        <end position="124"/>
    </location>
</feature>
<evidence type="ECO:0000259" key="6">
    <source>
        <dbReference type="PROSITE" id="PS50112"/>
    </source>
</evidence>
<dbReference type="CDD" id="cd16917">
    <property type="entry name" value="HATPase_UhpB-NarQ-NarX-like"/>
    <property type="match status" value="1"/>
</dbReference>
<evidence type="ECO:0000313" key="8">
    <source>
        <dbReference type="EMBL" id="CAB1367871.1"/>
    </source>
</evidence>
<evidence type="ECO:0000313" key="9">
    <source>
        <dbReference type="Proteomes" id="UP000515733"/>
    </source>
</evidence>
<reference evidence="8 9" key="1">
    <citation type="submission" date="2020-03" db="EMBL/GenBank/DDBJ databases">
        <authorList>
            <consortium name="Genoscope - CEA"/>
            <person name="William W."/>
        </authorList>
    </citation>
    <scope>NUCLEOTIDE SEQUENCE [LARGE SCALE GENOMIC DNA]</scope>
    <source>
        <strain evidence="9">DSM 16959</strain>
    </source>
</reference>
<dbReference type="Pfam" id="PF02518">
    <property type="entry name" value="HATPase_c"/>
    <property type="match status" value="1"/>
</dbReference>
<evidence type="ECO:0000259" key="5">
    <source>
        <dbReference type="PROSITE" id="PS50109"/>
    </source>
</evidence>
<dbReference type="GO" id="GO:0016020">
    <property type="term" value="C:membrane"/>
    <property type="evidence" value="ECO:0007669"/>
    <property type="project" value="InterPro"/>
</dbReference>
<dbReference type="InterPro" id="IPR000700">
    <property type="entry name" value="PAS-assoc_C"/>
</dbReference>
<dbReference type="RefSeq" id="WP_170228132.1">
    <property type="nucleotide sequence ID" value="NZ_LR778301.1"/>
</dbReference>
<dbReference type="Gene3D" id="1.20.5.1930">
    <property type="match status" value="1"/>
</dbReference>
<dbReference type="PROSITE" id="PS50113">
    <property type="entry name" value="PAC"/>
    <property type="match status" value="1"/>
</dbReference>
<proteinExistence type="predicted"/>
<dbReference type="SMART" id="SM00091">
    <property type="entry name" value="PAS"/>
    <property type="match status" value="1"/>
</dbReference>
<dbReference type="InterPro" id="IPR050482">
    <property type="entry name" value="Sensor_HK_TwoCompSys"/>
</dbReference>
<accession>A0A6S6XPG8</accession>
<dbReference type="InterPro" id="IPR005467">
    <property type="entry name" value="His_kinase_dom"/>
</dbReference>
<dbReference type="InterPro" id="IPR003594">
    <property type="entry name" value="HATPase_dom"/>
</dbReference>
<dbReference type="Pfam" id="PF07730">
    <property type="entry name" value="HisKA_3"/>
    <property type="match status" value="1"/>
</dbReference>
<sequence length="412" mass="44968">MSSPSMVPDASLHLSLSLRDEGNHGYQGDALHASGLDHQAALEMLKESEDRFRALASNLPGMVFQLARMGDGGLRFLYVSEGGQKLLGVKPHEVLGSFLCFLDAIDPAERPSLLQAIDASARGLTILNWEGRTRGRGQPRQKWINLRSSPRLQEDGSIHWHGIATDISRSKEAEAALRRSREQLAELSSYLEAAKEEERERIARDIHDELGSLLVAIKIEVALLSAKLPAAAEKLKAKAQAVESLLDQAMGTASRVARELRPGILKEFGLHAAIECQAEDFTQRTGIACRVQCAGDVAELGEAVSLAIFRVVQEALTNVAKHAHASLVALRLEQDGSHIVLEVRDNGRGIAEDDVGKPKSFGLRGIRERCRSLAGEFRIAAGEQGGTHLFLRLPLDGQAPITVEEERQKNLF</sequence>
<dbReference type="Gene3D" id="3.30.450.20">
    <property type="entry name" value="PAS domain"/>
    <property type="match status" value="1"/>
</dbReference>
<keyword evidence="2 8" id="KW-0418">Kinase</keyword>
<keyword evidence="4" id="KW-0175">Coiled coil</keyword>
<keyword evidence="3" id="KW-0902">Two-component regulatory system</keyword>
<name>A0A6S6XPG8_9PROT</name>
<feature type="domain" description="PAC" evidence="7">
    <location>
        <begin position="127"/>
        <end position="179"/>
    </location>
</feature>
<dbReference type="PANTHER" id="PTHR24421">
    <property type="entry name" value="NITRATE/NITRITE SENSOR PROTEIN NARX-RELATED"/>
    <property type="match status" value="1"/>
</dbReference>
<dbReference type="InterPro" id="IPR036890">
    <property type="entry name" value="HATPase_C_sf"/>
</dbReference>
<dbReference type="GO" id="GO:0000155">
    <property type="term" value="F:phosphorelay sensor kinase activity"/>
    <property type="evidence" value="ECO:0007669"/>
    <property type="project" value="InterPro"/>
</dbReference>
<evidence type="ECO:0000256" key="2">
    <source>
        <dbReference type="ARBA" id="ARBA00022777"/>
    </source>
</evidence>
<dbReference type="InterPro" id="IPR000014">
    <property type="entry name" value="PAS"/>
</dbReference>
<dbReference type="AlphaFoldDB" id="A0A6S6XPG8"/>
<dbReference type="EMBL" id="LR778301">
    <property type="protein sequence ID" value="CAB1367871.1"/>
    <property type="molecule type" value="Genomic_DNA"/>
</dbReference>
<dbReference type="SMART" id="SM00387">
    <property type="entry name" value="HATPase_c"/>
    <property type="match status" value="1"/>
</dbReference>
<dbReference type="PROSITE" id="PS50109">
    <property type="entry name" value="HIS_KIN"/>
    <property type="match status" value="1"/>
</dbReference>
<dbReference type="PROSITE" id="PS50112">
    <property type="entry name" value="PAS"/>
    <property type="match status" value="1"/>
</dbReference>
<evidence type="ECO:0000256" key="3">
    <source>
        <dbReference type="ARBA" id="ARBA00023012"/>
    </source>
</evidence>
<dbReference type="InterPro" id="IPR011712">
    <property type="entry name" value="Sig_transdc_His_kin_sub3_dim/P"/>
</dbReference>
<dbReference type="Gene3D" id="3.30.565.10">
    <property type="entry name" value="Histidine kinase-like ATPase, C-terminal domain"/>
    <property type="match status" value="1"/>
</dbReference>
<feature type="coiled-coil region" evidence="4">
    <location>
        <begin position="170"/>
        <end position="200"/>
    </location>
</feature>
<dbReference type="CDD" id="cd00130">
    <property type="entry name" value="PAS"/>
    <property type="match status" value="1"/>
</dbReference>
<dbReference type="KEGG" id="doe:DENOEST_0706"/>